<evidence type="ECO:0000256" key="5">
    <source>
        <dbReference type="SAM" id="MobiDB-lite"/>
    </source>
</evidence>
<sequence>MSEEDEGVKCDDDLTDGQIVFSIAVPPLPRANSSPDKLNNNNNNTLLEPCIEAKPSNNIRTSTVGNEHLQQRLKQQDLENQHHKPEPLEQQHHQQQQQTQQQHQQAKQHAEKHHHQQQKQQQDGRDHCSKEDRLVVVPRKSKPLKKQLSWSCEDVRVFELPPPPPPENAEPEHEEKEKQKLELGRGELIRKYQLHVFVFLIFLVTVLSVSLSWHYRNLATQMLHASQAIFFDPRSRLLTLTGSSASRSISGHVGLDMPPWQLPLHCPIVMGNNPHAKECVWKNNSILRIKHFTGGERTRHSQVECYKVSWESLHPQHVPHDCFDISNDQWYGPSNQSDSLYPIKGKFYFSPSNYTVGNNGIFSSVVDFYWLSARGVGLRVSADDPVQVFWNQTGDSRLCILSNYTGPFYHQINHESAPHLNYTLCTGPDTLATHTFMLSTLESNKEKQTPPPVTNLSGTYWSLKGDLGETVVNQTHVVKMAERLQESGFESSTITLDSEWQAAHGDLKFDPERFPNVTQMFEDLSSMNCQLALCVSPYFQYSSKNFEKGVTEGKFVQDAGGKVTGLAYSEFGLAAIADVTVPQSREWLTERLRIIHRDVQTGSDIVDAQFGVISKGDKGHSFRLTYGRQEWLPYKPHFRLGSDANPNMYRRHMTETFSAVASPLIVEHTSDSRHIPGLLPVEAKLTSIGDKHCLTTDVIETAFTLGLLGYPYIMVDGVQSANGRDLRPEDLSRELYIRWLELATLFPAHQHSVTPWQFKDANFTVAMAANLSRQNEALKMAALKDKDLLKEVSEGLPIVRPVWWNESTNQTAHTMEIKDQFLLGGKLLVAPVLCEDITSRDIHLPRGVWQDYHAPTRYVIGPVTIRDYSTPLGQTAVFKKVADTADIAAAHKHGGSL</sequence>
<keyword evidence="6" id="KW-0472">Membrane</keyword>
<feature type="region of interest" description="Disordered" evidence="5">
    <location>
        <begin position="26"/>
        <end position="61"/>
    </location>
</feature>
<dbReference type="InterPro" id="IPR017853">
    <property type="entry name" value="GH"/>
</dbReference>
<dbReference type="Gene3D" id="3.20.20.80">
    <property type="entry name" value="Glycosidases"/>
    <property type="match status" value="1"/>
</dbReference>
<dbReference type="PANTHER" id="PTHR43053">
    <property type="entry name" value="GLYCOSIDASE FAMILY 31"/>
    <property type="match status" value="1"/>
</dbReference>
<feature type="compositionally biased region" description="Basic and acidic residues" evidence="5">
    <location>
        <begin position="170"/>
        <end position="179"/>
    </location>
</feature>
<dbReference type="SUPFAM" id="SSF51445">
    <property type="entry name" value="(Trans)glycosidases"/>
    <property type="match status" value="1"/>
</dbReference>
<dbReference type="Gene3D" id="2.60.40.1180">
    <property type="entry name" value="Golgi alpha-mannosidase II"/>
    <property type="match status" value="1"/>
</dbReference>
<feature type="transmembrane region" description="Helical" evidence="6">
    <location>
        <begin position="194"/>
        <end position="215"/>
    </location>
</feature>
<feature type="domain" description="Glycoside hydrolase family 31 TIM barrel" evidence="7">
    <location>
        <begin position="469"/>
        <end position="593"/>
    </location>
</feature>
<keyword evidence="3 4" id="KW-0326">Glycosidase</keyword>
<evidence type="ECO:0000256" key="4">
    <source>
        <dbReference type="RuleBase" id="RU361185"/>
    </source>
</evidence>
<comment type="similarity">
    <text evidence="1 4">Belongs to the glycosyl hydrolase 31 family.</text>
</comment>
<reference evidence="9 10" key="1">
    <citation type="journal article" date="2021" name="Elife">
        <title>Chloroplast acquisition without the gene transfer in kleptoplastic sea slugs, Plakobranchus ocellatus.</title>
        <authorList>
            <person name="Maeda T."/>
            <person name="Takahashi S."/>
            <person name="Yoshida T."/>
            <person name="Shimamura S."/>
            <person name="Takaki Y."/>
            <person name="Nagai Y."/>
            <person name="Toyoda A."/>
            <person name="Suzuki Y."/>
            <person name="Arimoto A."/>
            <person name="Ishii H."/>
            <person name="Satoh N."/>
            <person name="Nishiyama T."/>
            <person name="Hasebe M."/>
            <person name="Maruyama T."/>
            <person name="Minagawa J."/>
            <person name="Obokata J."/>
            <person name="Shigenobu S."/>
        </authorList>
    </citation>
    <scope>NUCLEOTIDE SEQUENCE [LARGE SCALE GENOMIC DNA]</scope>
</reference>
<keyword evidence="6" id="KW-0812">Transmembrane</keyword>
<evidence type="ECO:0000259" key="8">
    <source>
        <dbReference type="Pfam" id="PF21365"/>
    </source>
</evidence>
<evidence type="ECO:0000256" key="1">
    <source>
        <dbReference type="ARBA" id="ARBA00007806"/>
    </source>
</evidence>
<dbReference type="InterPro" id="IPR013780">
    <property type="entry name" value="Glyco_hydro_b"/>
</dbReference>
<feature type="region of interest" description="Disordered" evidence="5">
    <location>
        <begin position="81"/>
        <end position="136"/>
    </location>
</feature>
<dbReference type="Proteomes" id="UP000762676">
    <property type="component" value="Unassembled WGS sequence"/>
</dbReference>
<proteinExistence type="inferred from homology"/>
<dbReference type="AlphaFoldDB" id="A0AAV4J130"/>
<feature type="domain" description="Glycosyl hydrolase family 31 C-terminal" evidence="8">
    <location>
        <begin position="795"/>
        <end position="878"/>
    </location>
</feature>
<dbReference type="Pfam" id="PF21365">
    <property type="entry name" value="Glyco_hydro_31_3rd"/>
    <property type="match status" value="1"/>
</dbReference>
<dbReference type="GO" id="GO:0004553">
    <property type="term" value="F:hydrolase activity, hydrolyzing O-glycosyl compounds"/>
    <property type="evidence" value="ECO:0007669"/>
    <property type="project" value="InterPro"/>
</dbReference>
<name>A0AAV4J130_9GAST</name>
<keyword evidence="10" id="KW-1185">Reference proteome</keyword>
<dbReference type="GO" id="GO:0005975">
    <property type="term" value="P:carbohydrate metabolic process"/>
    <property type="evidence" value="ECO:0007669"/>
    <property type="project" value="InterPro"/>
</dbReference>
<evidence type="ECO:0000256" key="3">
    <source>
        <dbReference type="ARBA" id="ARBA00023295"/>
    </source>
</evidence>
<evidence type="ECO:0000256" key="6">
    <source>
        <dbReference type="SAM" id="Phobius"/>
    </source>
</evidence>
<dbReference type="InterPro" id="IPR050985">
    <property type="entry name" value="Alpha-glycosidase_related"/>
</dbReference>
<evidence type="ECO:0008006" key="11">
    <source>
        <dbReference type="Google" id="ProtNLM"/>
    </source>
</evidence>
<keyword evidence="6" id="KW-1133">Transmembrane helix</keyword>
<dbReference type="InterPro" id="IPR000322">
    <property type="entry name" value="Glyco_hydro_31_TIM"/>
</dbReference>
<dbReference type="InterPro" id="IPR048395">
    <property type="entry name" value="Glyco_hydro_31_C"/>
</dbReference>
<feature type="region of interest" description="Disordered" evidence="5">
    <location>
        <begin position="157"/>
        <end position="179"/>
    </location>
</feature>
<feature type="compositionally biased region" description="Basic and acidic residues" evidence="5">
    <location>
        <begin position="81"/>
        <end position="92"/>
    </location>
</feature>
<feature type="compositionally biased region" description="Basic and acidic residues" evidence="5">
    <location>
        <begin position="122"/>
        <end position="134"/>
    </location>
</feature>
<evidence type="ECO:0000256" key="2">
    <source>
        <dbReference type="ARBA" id="ARBA00022801"/>
    </source>
</evidence>
<dbReference type="EMBL" id="BMAT01002883">
    <property type="protein sequence ID" value="GFS16110.1"/>
    <property type="molecule type" value="Genomic_DNA"/>
</dbReference>
<accession>A0AAV4J130</accession>
<protein>
    <recommendedName>
        <fullName evidence="11">Alpha-galactosidase</fullName>
    </recommendedName>
</protein>
<dbReference type="PANTHER" id="PTHR43053:SF4">
    <property type="entry name" value="MYOGENESIS-REGULATING GLYCOSIDASE"/>
    <property type="match status" value="1"/>
</dbReference>
<dbReference type="SUPFAM" id="SSF51011">
    <property type="entry name" value="Glycosyl hydrolase domain"/>
    <property type="match status" value="1"/>
</dbReference>
<dbReference type="Pfam" id="PF01055">
    <property type="entry name" value="Glyco_hydro_31_2nd"/>
    <property type="match status" value="1"/>
</dbReference>
<evidence type="ECO:0000313" key="10">
    <source>
        <dbReference type="Proteomes" id="UP000762676"/>
    </source>
</evidence>
<organism evidence="9 10">
    <name type="scientific">Elysia marginata</name>
    <dbReference type="NCBI Taxonomy" id="1093978"/>
    <lineage>
        <taxon>Eukaryota</taxon>
        <taxon>Metazoa</taxon>
        <taxon>Spiralia</taxon>
        <taxon>Lophotrochozoa</taxon>
        <taxon>Mollusca</taxon>
        <taxon>Gastropoda</taxon>
        <taxon>Heterobranchia</taxon>
        <taxon>Euthyneura</taxon>
        <taxon>Panpulmonata</taxon>
        <taxon>Sacoglossa</taxon>
        <taxon>Placobranchoidea</taxon>
        <taxon>Plakobranchidae</taxon>
        <taxon>Elysia</taxon>
    </lineage>
</organism>
<evidence type="ECO:0000259" key="7">
    <source>
        <dbReference type="Pfam" id="PF01055"/>
    </source>
</evidence>
<keyword evidence="2 4" id="KW-0378">Hydrolase</keyword>
<feature type="compositionally biased region" description="Low complexity" evidence="5">
    <location>
        <begin position="93"/>
        <end position="107"/>
    </location>
</feature>
<gene>
    <name evidence="9" type="ORF">ElyMa_001464600</name>
</gene>
<comment type="caution">
    <text evidence="9">The sequence shown here is derived from an EMBL/GenBank/DDBJ whole genome shotgun (WGS) entry which is preliminary data.</text>
</comment>
<evidence type="ECO:0000313" key="9">
    <source>
        <dbReference type="EMBL" id="GFS16110.1"/>
    </source>
</evidence>